<comment type="caution">
    <text evidence="2">The sequence shown here is derived from an EMBL/GenBank/DDBJ whole genome shotgun (WGS) entry which is preliminary data.</text>
</comment>
<proteinExistence type="predicted"/>
<dbReference type="AlphaFoldDB" id="A0AAD7VW71"/>
<feature type="compositionally biased region" description="Polar residues" evidence="1">
    <location>
        <begin position="11"/>
        <end position="27"/>
    </location>
</feature>
<organism evidence="2 3">
    <name type="scientific">Aldrovandia affinis</name>
    <dbReference type="NCBI Taxonomy" id="143900"/>
    <lineage>
        <taxon>Eukaryota</taxon>
        <taxon>Metazoa</taxon>
        <taxon>Chordata</taxon>
        <taxon>Craniata</taxon>
        <taxon>Vertebrata</taxon>
        <taxon>Euteleostomi</taxon>
        <taxon>Actinopterygii</taxon>
        <taxon>Neopterygii</taxon>
        <taxon>Teleostei</taxon>
        <taxon>Notacanthiformes</taxon>
        <taxon>Halosauridae</taxon>
        <taxon>Aldrovandia</taxon>
    </lineage>
</organism>
<accession>A0AAD7VW71</accession>
<dbReference type="Proteomes" id="UP001221898">
    <property type="component" value="Unassembled WGS sequence"/>
</dbReference>
<evidence type="ECO:0000313" key="2">
    <source>
        <dbReference type="EMBL" id="KAJ8349253.1"/>
    </source>
</evidence>
<feature type="region of interest" description="Disordered" evidence="1">
    <location>
        <begin position="1"/>
        <end position="55"/>
    </location>
</feature>
<evidence type="ECO:0000313" key="3">
    <source>
        <dbReference type="Proteomes" id="UP001221898"/>
    </source>
</evidence>
<sequence>MISRSMKRTHNGTTQMLHSLRSPATQTEKWKPLPTQQMNGGPVARIKKRRTSSRHGQTDLLDLLEKCKMTHEEYQEYVKALTCGMVVMMKREPKDCWVNGYNPDLLRA</sequence>
<reference evidence="2" key="1">
    <citation type="journal article" date="2023" name="Science">
        <title>Genome structures resolve the early diversification of teleost fishes.</title>
        <authorList>
            <person name="Parey E."/>
            <person name="Louis A."/>
            <person name="Montfort J."/>
            <person name="Bouchez O."/>
            <person name="Roques C."/>
            <person name="Iampietro C."/>
            <person name="Lluch J."/>
            <person name="Castinel A."/>
            <person name="Donnadieu C."/>
            <person name="Desvignes T."/>
            <person name="Floi Bucao C."/>
            <person name="Jouanno E."/>
            <person name="Wen M."/>
            <person name="Mejri S."/>
            <person name="Dirks R."/>
            <person name="Jansen H."/>
            <person name="Henkel C."/>
            <person name="Chen W.J."/>
            <person name="Zahm M."/>
            <person name="Cabau C."/>
            <person name="Klopp C."/>
            <person name="Thompson A.W."/>
            <person name="Robinson-Rechavi M."/>
            <person name="Braasch I."/>
            <person name="Lecointre G."/>
            <person name="Bobe J."/>
            <person name="Postlethwait J.H."/>
            <person name="Berthelot C."/>
            <person name="Roest Crollius H."/>
            <person name="Guiguen Y."/>
        </authorList>
    </citation>
    <scope>NUCLEOTIDE SEQUENCE</scope>
    <source>
        <strain evidence="2">NC1722</strain>
    </source>
</reference>
<dbReference type="EMBL" id="JAINUG010002288">
    <property type="protein sequence ID" value="KAJ8349253.1"/>
    <property type="molecule type" value="Genomic_DNA"/>
</dbReference>
<gene>
    <name evidence="2" type="ORF">AAFF_G00170590</name>
</gene>
<name>A0AAD7VW71_9TELE</name>
<keyword evidence="3" id="KW-1185">Reference proteome</keyword>
<protein>
    <submittedName>
        <fullName evidence="2">Uncharacterized protein</fullName>
    </submittedName>
</protein>
<feature type="compositionally biased region" description="Basic residues" evidence="1">
    <location>
        <begin position="1"/>
        <end position="10"/>
    </location>
</feature>
<evidence type="ECO:0000256" key="1">
    <source>
        <dbReference type="SAM" id="MobiDB-lite"/>
    </source>
</evidence>